<protein>
    <recommendedName>
        <fullName evidence="1">FBD domain-containing protein</fullName>
    </recommendedName>
</protein>
<dbReference type="Pfam" id="PF23622">
    <property type="entry name" value="LRR_At1g61320_AtMIF1"/>
    <property type="match status" value="1"/>
</dbReference>
<dbReference type="PANTHER" id="PTHR31639">
    <property type="entry name" value="F-BOX PROTEIN-LIKE"/>
    <property type="match status" value="1"/>
</dbReference>
<keyword evidence="3" id="KW-1185">Reference proteome</keyword>
<dbReference type="SUPFAM" id="SSF81383">
    <property type="entry name" value="F-box domain"/>
    <property type="match status" value="1"/>
</dbReference>
<dbReference type="OrthoDB" id="1255006at2759"/>
<dbReference type="Proteomes" id="UP000824120">
    <property type="component" value="Chromosome 11"/>
</dbReference>
<proteinExistence type="predicted"/>
<gene>
    <name evidence="2" type="ORF">H5410_058703</name>
</gene>
<name>A0A9J5WRW3_SOLCO</name>
<dbReference type="SMART" id="SM00579">
    <property type="entry name" value="FBD"/>
    <property type="match status" value="1"/>
</dbReference>
<dbReference type="InterPro" id="IPR036047">
    <property type="entry name" value="F-box-like_dom_sf"/>
</dbReference>
<feature type="domain" description="FBD" evidence="1">
    <location>
        <begin position="431"/>
        <end position="502"/>
    </location>
</feature>
<dbReference type="PANTHER" id="PTHR31639:SF167">
    <property type="entry name" value="F-BOX DOMAIN-CONTAINING PROTEIN"/>
    <property type="match status" value="1"/>
</dbReference>
<dbReference type="InterPro" id="IPR006566">
    <property type="entry name" value="FBD"/>
</dbReference>
<dbReference type="AlphaFoldDB" id="A0A9J5WRW3"/>
<accession>A0A9J5WRW3</accession>
<evidence type="ECO:0000313" key="3">
    <source>
        <dbReference type="Proteomes" id="UP000824120"/>
    </source>
</evidence>
<reference evidence="2 3" key="1">
    <citation type="submission" date="2020-09" db="EMBL/GenBank/DDBJ databases">
        <title>De no assembly of potato wild relative species, Solanum commersonii.</title>
        <authorList>
            <person name="Cho K."/>
        </authorList>
    </citation>
    <scope>NUCLEOTIDE SEQUENCE [LARGE SCALE GENOMIC DNA]</scope>
    <source>
        <strain evidence="2">LZ3.2</strain>
        <tissue evidence="2">Leaf</tissue>
    </source>
</reference>
<evidence type="ECO:0000313" key="2">
    <source>
        <dbReference type="EMBL" id="KAG5578569.1"/>
    </source>
</evidence>
<organism evidence="2 3">
    <name type="scientific">Solanum commersonii</name>
    <name type="common">Commerson's wild potato</name>
    <name type="synonym">Commerson's nightshade</name>
    <dbReference type="NCBI Taxonomy" id="4109"/>
    <lineage>
        <taxon>Eukaryota</taxon>
        <taxon>Viridiplantae</taxon>
        <taxon>Streptophyta</taxon>
        <taxon>Embryophyta</taxon>
        <taxon>Tracheophyta</taxon>
        <taxon>Spermatophyta</taxon>
        <taxon>Magnoliopsida</taxon>
        <taxon>eudicotyledons</taxon>
        <taxon>Gunneridae</taxon>
        <taxon>Pentapetalae</taxon>
        <taxon>asterids</taxon>
        <taxon>lamiids</taxon>
        <taxon>Solanales</taxon>
        <taxon>Solanaceae</taxon>
        <taxon>Solanoideae</taxon>
        <taxon>Solaneae</taxon>
        <taxon>Solanum</taxon>
    </lineage>
</organism>
<dbReference type="InterPro" id="IPR055357">
    <property type="entry name" value="LRR_At1g61320_AtMIF1"/>
</dbReference>
<comment type="caution">
    <text evidence="2">The sequence shown here is derived from an EMBL/GenBank/DDBJ whole genome shotgun (WGS) entry which is preliminary data.</text>
</comment>
<dbReference type="EMBL" id="JACXVP010000011">
    <property type="protein sequence ID" value="KAG5578569.1"/>
    <property type="molecule type" value="Genomic_DNA"/>
</dbReference>
<evidence type="ECO:0000259" key="1">
    <source>
        <dbReference type="SMART" id="SM00579"/>
    </source>
</evidence>
<sequence>MVVIQISKGFELFFEIELEGICVIFSFFTLILYSEKVCPPTATPPSPNVCSLLPLHFTRFQFFLILLTVFYSEFEVAMISSCFNKLNVERDELDRLTDLPINVKHQIQEHLSVEEAARMSVLSRPWKHIWVSIPKLVFSADFCHNKPLIIDVINTILLQHCGAIKTFLVNISSIPSSQHSVIDEWLLLLSRNGIMDLTLQNLDKDRLIFNNAPYKLPSCLYGINKLESLSLSNCIFRPTCSFTGFHMLKNLSLLKVVLHLDVATSFLWMPDLVFLQVKLCIGFPNSKIYAPKLSQILFFTSRTNTLELGHYMDCRMLKTVILLASSITNQDKPINMTYLLKCWPEVRNFGLHTYYLKSVATEAERFPTYLNNLRTLLLFEFDFDDVDHIFALLRMLRISPNLDDLVFMLSSKKKGGIEVNVNHFEGPAYRTLGLLHKLQSLIIKNFHGSTTEMFFVRFILASAPLLLKTVLSEDAENVHETKSSKELMGFPRASPKLQIYVNNKKK</sequence>